<evidence type="ECO:0000313" key="3">
    <source>
        <dbReference type="Proteomes" id="UP000193017"/>
    </source>
</evidence>
<evidence type="ECO:0000313" key="2">
    <source>
        <dbReference type="EMBL" id="ARJ69307.1"/>
    </source>
</evidence>
<feature type="transmembrane region" description="Helical" evidence="1">
    <location>
        <begin position="83"/>
        <end position="101"/>
    </location>
</feature>
<dbReference type="EMBL" id="CP020612">
    <property type="protein sequence ID" value="ARJ69307.1"/>
    <property type="molecule type" value="Genomic_DNA"/>
</dbReference>
<feature type="transmembrane region" description="Helical" evidence="1">
    <location>
        <begin position="149"/>
        <end position="176"/>
    </location>
</feature>
<dbReference type="AlphaFoldDB" id="A0A1W6CWR6"/>
<accession>A0A1W6CWR6</accession>
<keyword evidence="1" id="KW-0472">Membrane</keyword>
<organism evidence="2 3">
    <name type="scientific">Paracoccus contaminans</name>
    <dbReference type="NCBI Taxonomy" id="1945662"/>
    <lineage>
        <taxon>Bacteria</taxon>
        <taxon>Pseudomonadati</taxon>
        <taxon>Pseudomonadota</taxon>
        <taxon>Alphaproteobacteria</taxon>
        <taxon>Rhodobacterales</taxon>
        <taxon>Paracoccaceae</taxon>
        <taxon>Paracoccus</taxon>
    </lineage>
</organism>
<dbReference type="Proteomes" id="UP000193017">
    <property type="component" value="Chromosome"/>
</dbReference>
<keyword evidence="1" id="KW-1133">Transmembrane helix</keyword>
<feature type="transmembrane region" description="Helical" evidence="1">
    <location>
        <begin position="52"/>
        <end position="76"/>
    </location>
</feature>
<evidence type="ECO:0000256" key="1">
    <source>
        <dbReference type="SAM" id="Phobius"/>
    </source>
</evidence>
<sequence length="248" mass="25913">MIEAGHYDIETGAGLIACPRCDALHVEAELHAGEVARCVRCHSVLARPREGAFTQIVALSFTSMVLMVAAVFFPFLEISRMGLGNATSLFGVAMAFAHGWLMPLAVAVLAFIVGLPAIRSALLIYVLLPMRGGGSPASRAGEAFRLSELLRPWSMAEIFVIGTSVAMIKVAGLAHISLGPAFWAFCALILVSAASNVFTCSTTIWDTLEDRGAFTDGREVVPDLAAAAAARAAADPARTVAAPLGAGD</sequence>
<dbReference type="InterPro" id="IPR007498">
    <property type="entry name" value="PqiA-like"/>
</dbReference>
<keyword evidence="3" id="KW-1185">Reference proteome</keyword>
<proteinExistence type="predicted"/>
<reference evidence="2 3" key="1">
    <citation type="submission" date="2017-03" db="EMBL/GenBank/DDBJ databases">
        <title>Genome sequence of Paracoccus contaminans isolated from a water microcosm.</title>
        <authorList>
            <person name="Aurass P."/>
            <person name="Karste S."/>
            <person name="Trost E."/>
            <person name="Glaeser S.P."/>
            <person name="Kaempfer P."/>
            <person name="Flieger A."/>
        </authorList>
    </citation>
    <scope>NUCLEOTIDE SEQUENCE [LARGE SCALE GENOMIC DNA]</scope>
    <source>
        <strain evidence="3">RKI 16-01929T\LMG 29738T\CCM 8701T\CIP 111112T</strain>
    </source>
</reference>
<protein>
    <submittedName>
        <fullName evidence="2">Paraquat-inducible membrane protein A</fullName>
    </submittedName>
</protein>
<dbReference type="KEGG" id="pcon:B0A89_06365"/>
<dbReference type="Pfam" id="PF04403">
    <property type="entry name" value="PqiA"/>
    <property type="match status" value="1"/>
</dbReference>
<keyword evidence="1" id="KW-0812">Transmembrane</keyword>
<feature type="transmembrane region" description="Helical" evidence="1">
    <location>
        <begin position="107"/>
        <end position="128"/>
    </location>
</feature>
<feature type="transmembrane region" description="Helical" evidence="1">
    <location>
        <begin position="182"/>
        <end position="205"/>
    </location>
</feature>
<name>A0A1W6CWR6_9RHOB</name>
<dbReference type="OrthoDB" id="5291921at2"/>
<dbReference type="RefSeq" id="WP_085377424.1">
    <property type="nucleotide sequence ID" value="NZ_CP020612.1"/>
</dbReference>
<gene>
    <name evidence="2" type="ORF">B0A89_06365</name>
</gene>
<dbReference type="STRING" id="1945662.B0A89_06365"/>